<feature type="transmembrane region" description="Helical" evidence="7">
    <location>
        <begin position="53"/>
        <end position="73"/>
    </location>
</feature>
<reference evidence="10" key="2">
    <citation type="submission" date="2020-05" db="UniProtKB">
        <authorList>
            <consortium name="EnsemblMetazoa"/>
        </authorList>
    </citation>
    <scope>IDENTIFICATION</scope>
    <source>
        <strain evidence="10">LVP_AGWG</strain>
    </source>
</reference>
<evidence type="ECO:0000256" key="7">
    <source>
        <dbReference type="RuleBase" id="RU079119"/>
    </source>
</evidence>
<dbReference type="GO" id="GO:0019706">
    <property type="term" value="F:protein-cysteine S-palmitoyltransferase activity"/>
    <property type="evidence" value="ECO:0007669"/>
    <property type="project" value="UniProtKB-EC"/>
</dbReference>
<dbReference type="InParanoid" id="A0A6I8TW64"/>
<dbReference type="Pfam" id="PF01529">
    <property type="entry name" value="DHHC"/>
    <property type="match status" value="1"/>
</dbReference>
<keyword evidence="6 7" id="KW-0012">Acyltransferase</keyword>
<protein>
    <recommendedName>
        <fullName evidence="7">Palmitoyltransferase</fullName>
        <ecNumber evidence="7">2.3.1.225</ecNumber>
    </recommendedName>
</protein>
<evidence type="ECO:0000256" key="1">
    <source>
        <dbReference type="ARBA" id="ARBA00004141"/>
    </source>
</evidence>
<comment type="domain">
    <text evidence="7">The DHHC domain is required for palmitoyltransferase activity.</text>
</comment>
<proteinExistence type="inferred from homology"/>
<dbReference type="PROSITE" id="PS50216">
    <property type="entry name" value="DHHC"/>
    <property type="match status" value="1"/>
</dbReference>
<evidence type="ECO:0000256" key="8">
    <source>
        <dbReference type="SAM" id="MobiDB-lite"/>
    </source>
</evidence>
<keyword evidence="3 7" id="KW-0812">Transmembrane</keyword>
<evidence type="ECO:0000256" key="5">
    <source>
        <dbReference type="ARBA" id="ARBA00023136"/>
    </source>
</evidence>
<dbReference type="InterPro" id="IPR001594">
    <property type="entry name" value="Palmitoyltrfase_DHHC"/>
</dbReference>
<gene>
    <name evidence="10" type="primary">5574701</name>
</gene>
<feature type="transmembrane region" description="Helical" evidence="7">
    <location>
        <begin position="135"/>
        <end position="163"/>
    </location>
</feature>
<feature type="region of interest" description="Disordered" evidence="8">
    <location>
        <begin position="359"/>
        <end position="390"/>
    </location>
</feature>
<evidence type="ECO:0000313" key="10">
    <source>
        <dbReference type="EnsemblMetazoa" id="AAEL027910-PA"/>
    </source>
</evidence>
<comment type="subcellular location">
    <subcellularLocation>
        <location evidence="1">Membrane</location>
        <topology evidence="1">Multi-pass membrane protein</topology>
    </subcellularLocation>
</comment>
<name>A0A6I8TW64_AEDAE</name>
<dbReference type="GO" id="GO:0016020">
    <property type="term" value="C:membrane"/>
    <property type="evidence" value="ECO:0007669"/>
    <property type="project" value="UniProtKB-SubCell"/>
</dbReference>
<dbReference type="FunCoup" id="A0A6I8TW64">
    <property type="interactions" value="2187"/>
</dbReference>
<feature type="transmembrane region" description="Helical" evidence="7">
    <location>
        <begin position="183"/>
        <end position="209"/>
    </location>
</feature>
<feature type="transmembrane region" description="Helical" evidence="7">
    <location>
        <begin position="12"/>
        <end position="33"/>
    </location>
</feature>
<comment type="catalytic activity">
    <reaction evidence="7">
        <text>L-cysteinyl-[protein] + hexadecanoyl-CoA = S-hexadecanoyl-L-cysteinyl-[protein] + CoA</text>
        <dbReference type="Rhea" id="RHEA:36683"/>
        <dbReference type="Rhea" id="RHEA-COMP:10131"/>
        <dbReference type="Rhea" id="RHEA-COMP:11032"/>
        <dbReference type="ChEBI" id="CHEBI:29950"/>
        <dbReference type="ChEBI" id="CHEBI:57287"/>
        <dbReference type="ChEBI" id="CHEBI:57379"/>
        <dbReference type="ChEBI" id="CHEBI:74151"/>
        <dbReference type="EC" id="2.3.1.225"/>
    </reaction>
</comment>
<evidence type="ECO:0000256" key="3">
    <source>
        <dbReference type="ARBA" id="ARBA00022692"/>
    </source>
</evidence>
<dbReference type="InterPro" id="IPR039859">
    <property type="entry name" value="PFA4/ZDH16/20/ERF2-like"/>
</dbReference>
<organism evidence="10 11">
    <name type="scientific">Aedes aegypti</name>
    <name type="common">Yellowfever mosquito</name>
    <name type="synonym">Culex aegypti</name>
    <dbReference type="NCBI Taxonomy" id="7159"/>
    <lineage>
        <taxon>Eukaryota</taxon>
        <taxon>Metazoa</taxon>
        <taxon>Ecdysozoa</taxon>
        <taxon>Arthropoda</taxon>
        <taxon>Hexapoda</taxon>
        <taxon>Insecta</taxon>
        <taxon>Pterygota</taxon>
        <taxon>Neoptera</taxon>
        <taxon>Endopterygota</taxon>
        <taxon>Diptera</taxon>
        <taxon>Nematocera</taxon>
        <taxon>Culicoidea</taxon>
        <taxon>Culicidae</taxon>
        <taxon>Culicinae</taxon>
        <taxon>Aedini</taxon>
        <taxon>Aedes</taxon>
        <taxon>Stegomyia</taxon>
    </lineage>
</organism>
<dbReference type="EnsemblMetazoa" id="AAEL027910-RB">
    <property type="protein sequence ID" value="AAEL027910-PB"/>
    <property type="gene ID" value="AAEL027910"/>
</dbReference>
<dbReference type="PANTHER" id="PTHR12246">
    <property type="entry name" value="PALMITOYLTRANSFERASE ZDHHC16"/>
    <property type="match status" value="1"/>
</dbReference>
<sequence>MTSGISAIFWRFFHWGPLTAISIIKSITFMTLYLNAMWWPPNRTFGGFLNQTVFLMLSASTGFNFVMASLTGPKFLPLRWRPKNPEDEQFLQYCGTCEGFKAPRSHHCRKCDRCVIKMDHHCPWINHCVGWGNHAYFTCFLAFAVAGCIHATVILCGALYAGLHRDWYVYYGQYSKATVYLSLWSLVLGVFNVGLAIGVIIAVGMLLFFQVRAIVNNRTGIEDWILEKARHLREGTEDNFQYPYDLGKWKNIQQVASWTCAPVGNGIEWAVADGCDQFTLTREQLLQKSAKRARTRTYTILKPVSGSWVPLWSQGCRVCLSPPLTDEARIKLDVGDKVRVTRWRKHWLFGEKIFEEVEDQPRNGTKKDKKRKQQQQQSEPLPEAHKLHPRIRGWFPRQCAVELVEDEDEAEQQQHFNEKKKHK</sequence>
<dbReference type="OrthoDB" id="331948at2759"/>
<keyword evidence="11" id="KW-1185">Reference proteome</keyword>
<evidence type="ECO:0000313" key="11">
    <source>
        <dbReference type="Proteomes" id="UP000008820"/>
    </source>
</evidence>
<dbReference type="EC" id="2.3.1.225" evidence="7"/>
<dbReference type="Proteomes" id="UP000008820">
    <property type="component" value="Chromosome 1"/>
</dbReference>
<evidence type="ECO:0000256" key="4">
    <source>
        <dbReference type="ARBA" id="ARBA00022989"/>
    </source>
</evidence>
<comment type="similarity">
    <text evidence="7">Belongs to the DHHC palmitoyltransferase family.</text>
</comment>
<feature type="domain" description="Palmitoyltransferase DHHC" evidence="9">
    <location>
        <begin position="90"/>
        <end position="224"/>
    </location>
</feature>
<evidence type="ECO:0000256" key="6">
    <source>
        <dbReference type="ARBA" id="ARBA00023315"/>
    </source>
</evidence>
<accession>A0A6I8TW64</accession>
<evidence type="ECO:0000256" key="2">
    <source>
        <dbReference type="ARBA" id="ARBA00022679"/>
    </source>
</evidence>
<reference evidence="10 11" key="1">
    <citation type="submission" date="2017-06" db="EMBL/GenBank/DDBJ databases">
        <title>Aedes aegypti genome working group (AGWG) sequencing and assembly.</title>
        <authorList>
            <consortium name="Aedes aegypti Genome Working Group (AGWG)"/>
            <person name="Matthews B.J."/>
        </authorList>
    </citation>
    <scope>NUCLEOTIDE SEQUENCE [LARGE SCALE GENOMIC DNA]</scope>
    <source>
        <strain evidence="10 11">LVP_AGWG</strain>
    </source>
</reference>
<dbReference type="EnsemblMetazoa" id="AAEL027910-RA">
    <property type="protein sequence ID" value="AAEL027910-PA"/>
    <property type="gene ID" value="AAEL027910"/>
</dbReference>
<keyword evidence="2 7" id="KW-0808">Transferase</keyword>
<keyword evidence="4 7" id="KW-1133">Transmembrane helix</keyword>
<keyword evidence="5 7" id="KW-0472">Membrane</keyword>
<dbReference type="AlphaFoldDB" id="A0A6I8TW64"/>
<evidence type="ECO:0000259" key="9">
    <source>
        <dbReference type="Pfam" id="PF01529"/>
    </source>
</evidence>